<dbReference type="OrthoDB" id="5986190at2759"/>
<accession>A0A7D9M5V3</accession>
<dbReference type="AlphaFoldDB" id="A0A7D9M5V3"/>
<gene>
    <name evidence="1" type="ORF">PACLA_8A062504</name>
</gene>
<proteinExistence type="predicted"/>
<comment type="caution">
    <text evidence="1">The sequence shown here is derived from an EMBL/GenBank/DDBJ whole genome shotgun (WGS) entry which is preliminary data.</text>
</comment>
<evidence type="ECO:0000313" key="2">
    <source>
        <dbReference type="Proteomes" id="UP001152795"/>
    </source>
</evidence>
<sequence>MRENSCLELQCFDVYDAKEFLLSRTGIPRTDDTEAAACKLFQELGGLRLALEQAAAYIKSLGCSFSSYLETYKTKRLSLLNQHSNRLPNPCLSILLPND</sequence>
<evidence type="ECO:0000313" key="1">
    <source>
        <dbReference type="EMBL" id="CAB4043656.1"/>
    </source>
</evidence>
<dbReference type="Proteomes" id="UP001152795">
    <property type="component" value="Unassembled WGS sequence"/>
</dbReference>
<dbReference type="EMBL" id="CACRXK020032835">
    <property type="protein sequence ID" value="CAB4043656.1"/>
    <property type="molecule type" value="Genomic_DNA"/>
</dbReference>
<organism evidence="1 2">
    <name type="scientific">Paramuricea clavata</name>
    <name type="common">Red gorgonian</name>
    <name type="synonym">Violescent sea-whip</name>
    <dbReference type="NCBI Taxonomy" id="317549"/>
    <lineage>
        <taxon>Eukaryota</taxon>
        <taxon>Metazoa</taxon>
        <taxon>Cnidaria</taxon>
        <taxon>Anthozoa</taxon>
        <taxon>Octocorallia</taxon>
        <taxon>Malacalcyonacea</taxon>
        <taxon>Plexauridae</taxon>
        <taxon>Paramuricea</taxon>
    </lineage>
</organism>
<keyword evidence="2" id="KW-1185">Reference proteome</keyword>
<name>A0A7D9M5V3_PARCT</name>
<reference evidence="1" key="1">
    <citation type="submission" date="2020-04" db="EMBL/GenBank/DDBJ databases">
        <authorList>
            <person name="Alioto T."/>
            <person name="Alioto T."/>
            <person name="Gomez Garrido J."/>
        </authorList>
    </citation>
    <scope>NUCLEOTIDE SEQUENCE</scope>
    <source>
        <strain evidence="1">A484AB</strain>
    </source>
</reference>
<protein>
    <submittedName>
        <fullName evidence="1">Uncharacterized protein</fullName>
    </submittedName>
</protein>